<evidence type="ECO:0000256" key="13">
    <source>
        <dbReference type="ARBA" id="ARBA00029778"/>
    </source>
</evidence>
<evidence type="ECO:0000256" key="1">
    <source>
        <dbReference type="ARBA" id="ARBA00001933"/>
    </source>
</evidence>
<comment type="catalytic activity">
    <reaction evidence="20">
        <text>3-hydroxy-L-kynurenine + glyoxylate = xanthurenate + glycine + H2O</text>
        <dbReference type="Rhea" id="RHEA:65900"/>
        <dbReference type="ChEBI" id="CHEBI:15377"/>
        <dbReference type="ChEBI" id="CHEBI:36655"/>
        <dbReference type="ChEBI" id="CHEBI:57305"/>
        <dbReference type="ChEBI" id="CHEBI:58125"/>
        <dbReference type="ChEBI" id="CHEBI:71201"/>
        <dbReference type="EC" id="2.6.1.63"/>
    </reaction>
    <physiologicalReaction direction="left-to-right" evidence="20">
        <dbReference type="Rhea" id="RHEA:65901"/>
    </physiologicalReaction>
</comment>
<comment type="catalytic activity">
    <reaction evidence="21">
        <text>an S-substituted L-cysteine + H2O = a thiol + pyruvate + NH4(+)</text>
        <dbReference type="Rhea" id="RHEA:18121"/>
        <dbReference type="ChEBI" id="CHEBI:15361"/>
        <dbReference type="ChEBI" id="CHEBI:15377"/>
        <dbReference type="ChEBI" id="CHEBI:28938"/>
        <dbReference type="ChEBI" id="CHEBI:29256"/>
        <dbReference type="ChEBI" id="CHEBI:58717"/>
        <dbReference type="EC" id="4.4.1.13"/>
    </reaction>
    <physiologicalReaction direction="left-to-right" evidence="21">
        <dbReference type="Rhea" id="RHEA:18122"/>
    </physiologicalReaction>
</comment>
<evidence type="ECO:0000256" key="4">
    <source>
        <dbReference type="ARBA" id="ARBA00012224"/>
    </source>
</evidence>
<dbReference type="GO" id="GO:0047804">
    <property type="term" value="F:cysteine-S-conjugate beta-lyase activity"/>
    <property type="evidence" value="ECO:0007669"/>
    <property type="project" value="UniProtKB-EC"/>
</dbReference>
<evidence type="ECO:0000256" key="7">
    <source>
        <dbReference type="ARBA" id="ARBA00019100"/>
    </source>
</evidence>
<evidence type="ECO:0000256" key="3">
    <source>
        <dbReference type="ARBA" id="ARBA00011738"/>
    </source>
</evidence>
<evidence type="ECO:0000256" key="9">
    <source>
        <dbReference type="ARBA" id="ARBA00022679"/>
    </source>
</evidence>
<dbReference type="Pfam" id="PF00155">
    <property type="entry name" value="Aminotran_1_2"/>
    <property type="match status" value="1"/>
</dbReference>
<dbReference type="SUPFAM" id="SSF53383">
    <property type="entry name" value="PLP-dependent transferases"/>
    <property type="match status" value="1"/>
</dbReference>
<reference evidence="24 25" key="1">
    <citation type="submission" date="2020-10" db="EMBL/GenBank/DDBJ databases">
        <title>Pygocentrus nattereri (red-bellied piranha) genome, fPygNat1, primary haplotype.</title>
        <authorList>
            <person name="Myers G."/>
            <person name="Meyer A."/>
            <person name="Karagic N."/>
            <person name="Pippel M."/>
            <person name="Winkler S."/>
            <person name="Tracey A."/>
            <person name="Wood J."/>
            <person name="Formenti G."/>
            <person name="Howe K."/>
            <person name="Fedrigo O."/>
            <person name="Jarvis E.D."/>
        </authorList>
    </citation>
    <scope>NUCLEOTIDE SEQUENCE [LARGE SCALE GENOMIC DNA]</scope>
</reference>
<accession>A0AAR2KC37</accession>
<evidence type="ECO:0000313" key="24">
    <source>
        <dbReference type="Ensembl" id="ENSPNAP00000061888.1"/>
    </source>
</evidence>
<comment type="cofactor">
    <cofactor evidence="1">
        <name>pyridoxal 5'-phosphate</name>
        <dbReference type="ChEBI" id="CHEBI:597326"/>
    </cofactor>
</comment>
<comment type="catalytic activity">
    <reaction evidence="19">
        <text>L-kynurenine + glyoxylate = kynurenate + glycine + H2O</text>
        <dbReference type="Rhea" id="RHEA:65896"/>
        <dbReference type="ChEBI" id="CHEBI:15377"/>
        <dbReference type="ChEBI" id="CHEBI:36655"/>
        <dbReference type="ChEBI" id="CHEBI:57305"/>
        <dbReference type="ChEBI" id="CHEBI:57959"/>
        <dbReference type="ChEBI" id="CHEBI:58454"/>
        <dbReference type="EC" id="2.6.1.63"/>
    </reaction>
    <physiologicalReaction direction="left-to-right" evidence="19">
        <dbReference type="Rhea" id="RHEA:65897"/>
    </physiologicalReaction>
</comment>
<evidence type="ECO:0000313" key="25">
    <source>
        <dbReference type="Proteomes" id="UP001501920"/>
    </source>
</evidence>
<evidence type="ECO:0000256" key="5">
    <source>
        <dbReference type="ARBA" id="ARBA00012751"/>
    </source>
</evidence>
<reference evidence="24" key="3">
    <citation type="submission" date="2025-09" db="UniProtKB">
        <authorList>
            <consortium name="Ensembl"/>
        </authorList>
    </citation>
    <scope>IDENTIFICATION</scope>
</reference>
<feature type="domain" description="Aminotransferase class I/classII large" evidence="23">
    <location>
        <begin position="31"/>
        <end position="386"/>
    </location>
</feature>
<keyword evidence="9" id="KW-0808">Transferase</keyword>
<comment type="pathway">
    <text evidence="12">Amino-acid degradation; L-kynurenine degradation; kynurenate from L-kynurenine: step 1/2.</text>
</comment>
<dbReference type="CDD" id="cd00609">
    <property type="entry name" value="AAT_like"/>
    <property type="match status" value="1"/>
</dbReference>
<evidence type="ECO:0000256" key="8">
    <source>
        <dbReference type="ARBA" id="ARBA00022576"/>
    </source>
</evidence>
<dbReference type="Ensembl" id="ENSPNAT00000069671.1">
    <property type="protein sequence ID" value="ENSPNAP00000061888.1"/>
    <property type="gene ID" value="ENSPNAG00000008282.2"/>
</dbReference>
<dbReference type="AlphaFoldDB" id="A0AAR2KC37"/>
<dbReference type="PANTHER" id="PTHR43807:SF6">
    <property type="entry name" value="KYNURENINE--OXOGLUTARATE TRANSAMINASE 3"/>
    <property type="match status" value="1"/>
</dbReference>
<keyword evidence="8" id="KW-0032">Aminotransferase</keyword>
<dbReference type="GeneTree" id="ENSGT00940000155827"/>
<keyword evidence="10" id="KW-0663">Pyridoxal phosphate</keyword>
<dbReference type="Gene3D" id="3.40.640.10">
    <property type="entry name" value="Type I PLP-dependent aspartate aminotransferase-like (Major domain)"/>
    <property type="match status" value="1"/>
</dbReference>
<evidence type="ECO:0000256" key="6">
    <source>
        <dbReference type="ARBA" id="ARBA00013010"/>
    </source>
</evidence>
<dbReference type="InterPro" id="IPR004839">
    <property type="entry name" value="Aminotransferase_I/II_large"/>
</dbReference>
<dbReference type="GO" id="GO:0005739">
    <property type="term" value="C:mitochondrion"/>
    <property type="evidence" value="ECO:0007669"/>
    <property type="project" value="TreeGrafter"/>
</dbReference>
<evidence type="ECO:0000256" key="17">
    <source>
        <dbReference type="ARBA" id="ARBA00031600"/>
    </source>
</evidence>
<name>A0AAR2KC37_PYGNA</name>
<comment type="catalytic activity">
    <reaction evidence="18">
        <text>L-kynurenine + 2-oxoglutarate = kynurenate + L-glutamate + H2O</text>
        <dbReference type="Rhea" id="RHEA:65560"/>
        <dbReference type="ChEBI" id="CHEBI:15377"/>
        <dbReference type="ChEBI" id="CHEBI:16810"/>
        <dbReference type="ChEBI" id="CHEBI:29985"/>
        <dbReference type="ChEBI" id="CHEBI:57959"/>
        <dbReference type="ChEBI" id="CHEBI:58454"/>
        <dbReference type="EC" id="2.6.1.7"/>
    </reaction>
    <physiologicalReaction direction="left-to-right" evidence="18">
        <dbReference type="Rhea" id="RHEA:65561"/>
    </physiologicalReaction>
</comment>
<dbReference type="GO" id="GO:0047315">
    <property type="term" value="F:kynurenine-glyoxylate transaminase activity"/>
    <property type="evidence" value="ECO:0007669"/>
    <property type="project" value="UniProtKB-EC"/>
</dbReference>
<evidence type="ECO:0000256" key="15">
    <source>
        <dbReference type="ARBA" id="ARBA00031198"/>
    </source>
</evidence>
<dbReference type="InterPro" id="IPR051326">
    <property type="entry name" value="Kynurenine-oxoglutarate_AT"/>
</dbReference>
<dbReference type="EC" id="2.6.1.63" evidence="6"/>
<evidence type="ECO:0000259" key="23">
    <source>
        <dbReference type="Pfam" id="PF00155"/>
    </source>
</evidence>
<evidence type="ECO:0000256" key="21">
    <source>
        <dbReference type="ARBA" id="ARBA00049325"/>
    </source>
</evidence>
<dbReference type="GO" id="GO:0070189">
    <property type="term" value="P:kynurenine metabolic process"/>
    <property type="evidence" value="ECO:0007669"/>
    <property type="project" value="UniProtKB-ARBA"/>
</dbReference>
<keyword evidence="25" id="KW-1185">Reference proteome</keyword>
<dbReference type="GO" id="GO:0030170">
    <property type="term" value="F:pyridoxal phosphate binding"/>
    <property type="evidence" value="ECO:0007669"/>
    <property type="project" value="InterPro"/>
</dbReference>
<protein>
    <recommendedName>
        <fullName evidence="7">Kynurenine--oxoglutarate transaminase 3</fullName>
        <ecNumber evidence="6">2.6.1.63</ecNumber>
        <ecNumber evidence="5">2.6.1.7</ecNumber>
        <ecNumber evidence="4">4.4.1.13</ecNumber>
    </recommendedName>
    <alternativeName>
        <fullName evidence="17">Cysteine-S-conjugate beta-lyase 2</fullName>
    </alternativeName>
    <alternativeName>
        <fullName evidence="13">Kynurenine aminotransferase 3</fullName>
    </alternativeName>
    <alternativeName>
        <fullName evidence="14">Kynurenine aminotransferase III</fullName>
    </alternativeName>
    <alternativeName>
        <fullName evidence="15">Kynurenine--glyoxylate transaminase</fullName>
    </alternativeName>
    <alternativeName>
        <fullName evidence="16">Kynurenine--oxoglutarate transaminase III</fullName>
    </alternativeName>
</protein>
<evidence type="ECO:0000256" key="12">
    <source>
        <dbReference type="ARBA" id="ARBA00024016"/>
    </source>
</evidence>
<dbReference type="InterPro" id="IPR015424">
    <property type="entry name" value="PyrdxlP-dep_Trfase"/>
</dbReference>
<evidence type="ECO:0000256" key="20">
    <source>
        <dbReference type="ARBA" id="ARBA00047888"/>
    </source>
</evidence>
<keyword evidence="11" id="KW-0456">Lyase</keyword>
<dbReference type="PANTHER" id="PTHR43807">
    <property type="entry name" value="FI04487P"/>
    <property type="match status" value="1"/>
</dbReference>
<comment type="similarity">
    <text evidence="2">Belongs to the class-I pyridoxal-phosphate-dependent aminotransferase family.</text>
</comment>
<evidence type="ECO:0000256" key="18">
    <source>
        <dbReference type="ARBA" id="ARBA00047478"/>
    </source>
</evidence>
<dbReference type="EC" id="4.4.1.13" evidence="4"/>
<evidence type="ECO:0000256" key="22">
    <source>
        <dbReference type="ARBA" id="ARBA00054518"/>
    </source>
</evidence>
<dbReference type="FunFam" id="3.90.1150.10:FF:000021">
    <property type="entry name" value="Kynurenine--oxoglutarate transaminase 3"/>
    <property type="match status" value="1"/>
</dbReference>
<comment type="subunit">
    <text evidence="3">Homodimer.</text>
</comment>
<dbReference type="Proteomes" id="UP001501920">
    <property type="component" value="Chromosome 26"/>
</dbReference>
<evidence type="ECO:0000256" key="2">
    <source>
        <dbReference type="ARBA" id="ARBA00007441"/>
    </source>
</evidence>
<proteinExistence type="inferred from homology"/>
<gene>
    <name evidence="24" type="primary">KYAT3</name>
</gene>
<evidence type="ECO:0000256" key="14">
    <source>
        <dbReference type="ARBA" id="ARBA00030993"/>
    </source>
</evidence>
<evidence type="ECO:0000256" key="16">
    <source>
        <dbReference type="ARBA" id="ARBA00031371"/>
    </source>
</evidence>
<organism evidence="24 25">
    <name type="scientific">Pygocentrus nattereri</name>
    <name type="common">Red-bellied piranha</name>
    <dbReference type="NCBI Taxonomy" id="42514"/>
    <lineage>
        <taxon>Eukaryota</taxon>
        <taxon>Metazoa</taxon>
        <taxon>Chordata</taxon>
        <taxon>Craniata</taxon>
        <taxon>Vertebrata</taxon>
        <taxon>Euteleostomi</taxon>
        <taxon>Actinopterygii</taxon>
        <taxon>Neopterygii</taxon>
        <taxon>Teleostei</taxon>
        <taxon>Ostariophysi</taxon>
        <taxon>Characiformes</taxon>
        <taxon>Characoidei</taxon>
        <taxon>Pygocentrus</taxon>
    </lineage>
</organism>
<reference evidence="24" key="2">
    <citation type="submission" date="2025-08" db="UniProtKB">
        <authorList>
            <consortium name="Ensembl"/>
        </authorList>
    </citation>
    <scope>IDENTIFICATION</scope>
</reference>
<sequence>MASVTHKNAKRIEGLDKNVWITFTSVAADPTIVNLGQGYPDIPPPSYVKEGLVQAVMVDRLNQYTRGFGHPTLVKALSQVYGKVCGRQIDPFKEILVTVGGYGSLFYLRKTHFSIFYYFFKKSVTMKTDISSADWFLDQDELASKFNSKTKAIIINTPNNPIGKVFTRNELQAIADLCIKHDTLCLSDEVYEWLTYKGHDHVKIATLPGMWDRTITVGSAGKTFSVTGWKLGWSIGPEHLVKHLQTVMQNSLYACPTPLQEAVAQGLLRDYELMGQPDCYFSSLAEELQGKRDRIATILKQAGMNPVIPEGGYFMIADVTALNQHLSHVEDDEPYDYKFIKWMTKEKKLAAIPVTAFCGEESIKHFEKYIRFCFIKQDSTLDAAEAILKNWNKA</sequence>
<evidence type="ECO:0000256" key="11">
    <source>
        <dbReference type="ARBA" id="ARBA00023239"/>
    </source>
</evidence>
<dbReference type="Gene3D" id="3.90.1150.10">
    <property type="entry name" value="Aspartate Aminotransferase, domain 1"/>
    <property type="match status" value="2"/>
</dbReference>
<evidence type="ECO:0000256" key="19">
    <source>
        <dbReference type="ARBA" id="ARBA00047677"/>
    </source>
</evidence>
<dbReference type="FunFam" id="3.40.640.10:FF:000024">
    <property type="entry name" value="Kynurenine--oxoglutarate transaminase 3"/>
    <property type="match status" value="1"/>
</dbReference>
<comment type="function">
    <text evidence="22">Catalyzes the irreversible transamination of the L-tryptophan metabolite L-kynurenine to form kynurenic acid (KA), an intermediate in the tryptophan catabolic pathway which is also a broad spectrum antagonist of the three ionotropic excitatory amino acid receptors among others. May catalyze the beta-elimination of S-conjugates and Se-conjugates of L-(seleno)cysteine, resulting in the cleavage of the C-S or C-Se bond. Has transaminase activity towards L-kynurenine, tryptophan, phenylalanine, serine, cysteine, methionine, histidine, glutamine and asparagine with glyoxylate as an amino group acceptor (in vitro). Has lower activity with 2-oxoglutarate as amino group acceptor (in vitro).</text>
</comment>
<dbReference type="InterPro" id="IPR015421">
    <property type="entry name" value="PyrdxlP-dep_Trfase_major"/>
</dbReference>
<evidence type="ECO:0000256" key="10">
    <source>
        <dbReference type="ARBA" id="ARBA00022898"/>
    </source>
</evidence>
<dbReference type="InterPro" id="IPR015422">
    <property type="entry name" value="PyrdxlP-dep_Trfase_small"/>
</dbReference>
<dbReference type="EC" id="2.6.1.7" evidence="5"/>
<dbReference type="GO" id="GO:0016212">
    <property type="term" value="F:kynurenine-oxoglutarate transaminase activity"/>
    <property type="evidence" value="ECO:0007669"/>
    <property type="project" value="UniProtKB-EC"/>
</dbReference>